<dbReference type="PANTHER" id="PTHR41251:SF1">
    <property type="entry name" value="NON-HOMOLOGOUS END JOINING PROTEIN KU"/>
    <property type="match status" value="1"/>
</dbReference>
<proteinExistence type="inferred from homology"/>
<keyword evidence="3" id="KW-0227">DNA damage</keyword>
<evidence type="ECO:0000313" key="7">
    <source>
        <dbReference type="Proteomes" id="UP001149140"/>
    </source>
</evidence>
<dbReference type="Pfam" id="PF02735">
    <property type="entry name" value="Ku"/>
    <property type="match status" value="1"/>
</dbReference>
<evidence type="ECO:0000256" key="1">
    <source>
        <dbReference type="ARBA" id="ARBA00023125"/>
    </source>
</evidence>
<evidence type="ECO:0000256" key="4">
    <source>
        <dbReference type="SAM" id="MobiDB-lite"/>
    </source>
</evidence>
<gene>
    <name evidence="3" type="primary">ku</name>
    <name evidence="6" type="ORF">OM076_19185</name>
</gene>
<organism evidence="6 7">
    <name type="scientific">Solirubrobacter ginsenosidimutans</name>
    <dbReference type="NCBI Taxonomy" id="490573"/>
    <lineage>
        <taxon>Bacteria</taxon>
        <taxon>Bacillati</taxon>
        <taxon>Actinomycetota</taxon>
        <taxon>Thermoleophilia</taxon>
        <taxon>Solirubrobacterales</taxon>
        <taxon>Solirubrobacteraceae</taxon>
        <taxon>Solirubrobacter</taxon>
    </lineage>
</organism>
<dbReference type="Gene3D" id="2.40.290.10">
    <property type="match status" value="1"/>
</dbReference>
<dbReference type="HAMAP" id="MF_01875">
    <property type="entry name" value="Prokaryotic_Ku"/>
    <property type="match status" value="1"/>
</dbReference>
<name>A0A9X3S0T3_9ACTN</name>
<dbReference type="AlphaFoldDB" id="A0A9X3S0T3"/>
<keyword evidence="7" id="KW-1185">Reference proteome</keyword>
<comment type="function">
    <text evidence="3">With LigD forms a non-homologous end joining (NHEJ) DNA repair enzyme, which repairs dsDNA breaks with reduced fidelity. Binds linear dsDNA with 5'- and 3'- overhangs but not closed circular dsDNA nor ssDNA. Recruits and stimulates the ligase activity of LigD.</text>
</comment>
<dbReference type="PANTHER" id="PTHR41251">
    <property type="entry name" value="NON-HOMOLOGOUS END JOINING PROTEIN KU"/>
    <property type="match status" value="1"/>
</dbReference>
<accession>A0A9X3S0T3</accession>
<dbReference type="RefSeq" id="WP_270041645.1">
    <property type="nucleotide sequence ID" value="NZ_JAPDOD010000018.1"/>
</dbReference>
<keyword evidence="3" id="KW-0234">DNA repair</keyword>
<dbReference type="SMART" id="SM00559">
    <property type="entry name" value="Ku78"/>
    <property type="match status" value="1"/>
</dbReference>
<keyword evidence="1 3" id="KW-0238">DNA-binding</keyword>
<comment type="similarity">
    <text evidence="3">Belongs to the prokaryotic Ku family.</text>
</comment>
<evidence type="ECO:0000256" key="2">
    <source>
        <dbReference type="ARBA" id="ARBA00023172"/>
    </source>
</evidence>
<protein>
    <recommendedName>
        <fullName evidence="3">Non-homologous end joining protein Ku</fullName>
    </recommendedName>
</protein>
<dbReference type="InterPro" id="IPR009187">
    <property type="entry name" value="Prok_Ku"/>
</dbReference>
<dbReference type="EMBL" id="JAPDOD010000018">
    <property type="protein sequence ID" value="MDA0162405.1"/>
    <property type="molecule type" value="Genomic_DNA"/>
</dbReference>
<reference evidence="6" key="1">
    <citation type="submission" date="2022-10" db="EMBL/GenBank/DDBJ databases">
        <title>The WGS of Solirubrobacter ginsenosidimutans DSM 21036.</title>
        <authorList>
            <person name="Jiang Z."/>
        </authorList>
    </citation>
    <scope>NUCLEOTIDE SEQUENCE</scope>
    <source>
        <strain evidence="6">DSM 21036</strain>
    </source>
</reference>
<evidence type="ECO:0000259" key="5">
    <source>
        <dbReference type="SMART" id="SM00559"/>
    </source>
</evidence>
<dbReference type="GO" id="GO:0006303">
    <property type="term" value="P:double-strand break repair via nonhomologous end joining"/>
    <property type="evidence" value="ECO:0007669"/>
    <property type="project" value="UniProtKB-UniRule"/>
</dbReference>
<comment type="caution">
    <text evidence="6">The sequence shown here is derived from an EMBL/GenBank/DDBJ whole genome shotgun (WGS) entry which is preliminary data.</text>
</comment>
<dbReference type="GO" id="GO:0003690">
    <property type="term" value="F:double-stranded DNA binding"/>
    <property type="evidence" value="ECO:0007669"/>
    <property type="project" value="UniProtKB-UniRule"/>
</dbReference>
<evidence type="ECO:0000313" key="6">
    <source>
        <dbReference type="EMBL" id="MDA0162405.1"/>
    </source>
</evidence>
<dbReference type="GO" id="GO:0006310">
    <property type="term" value="P:DNA recombination"/>
    <property type="evidence" value="ECO:0007669"/>
    <property type="project" value="UniProtKB-KW"/>
</dbReference>
<dbReference type="SUPFAM" id="SSF100939">
    <property type="entry name" value="SPOC domain-like"/>
    <property type="match status" value="1"/>
</dbReference>
<dbReference type="PIRSF" id="PIRSF006493">
    <property type="entry name" value="Prok_Ku"/>
    <property type="match status" value="1"/>
</dbReference>
<comment type="subunit">
    <text evidence="3">Homodimer. Interacts with LigD.</text>
</comment>
<dbReference type="Proteomes" id="UP001149140">
    <property type="component" value="Unassembled WGS sequence"/>
</dbReference>
<feature type="domain" description="Ku" evidence="5">
    <location>
        <begin position="53"/>
        <end position="179"/>
    </location>
</feature>
<sequence>MPRPIWSGSLNFGLVNVPVRLLSATRDLDLHFRQLHAKDDTPVETRRMCSEEDVEVAYEDIGNEYDGVILTDAELSAADPKKTKTIEIEAFVKLEEIDPIYFDHPYFLVPAGETDGTVRAYRLLAEVMGRTDRVALGRFVLRTKEYLVAIRAREQALTLSTMRFHDEVRPTDGIPGAGGRTKKAEVERALKMIDAMTVEWDPAGYEDEYRKRLQAIVRKKRKGGEITAPKEDTQAAAPVPDLMAALEETLDRLQKGEPVLNG</sequence>
<dbReference type="InterPro" id="IPR006164">
    <property type="entry name" value="DNA_bd_Ku70/Ku80"/>
</dbReference>
<keyword evidence="2 3" id="KW-0233">DNA recombination</keyword>
<feature type="region of interest" description="Disordered" evidence="4">
    <location>
        <begin position="220"/>
        <end position="239"/>
    </location>
</feature>
<evidence type="ECO:0000256" key="3">
    <source>
        <dbReference type="HAMAP-Rule" id="MF_01875"/>
    </source>
</evidence>
<dbReference type="InterPro" id="IPR016194">
    <property type="entry name" value="SPOC-like_C_dom_sf"/>
</dbReference>
<dbReference type="NCBIfam" id="TIGR02772">
    <property type="entry name" value="Ku_bact"/>
    <property type="match status" value="1"/>
</dbReference>